<dbReference type="PATRIC" id="fig|320787.5.peg.4342"/>
<accession>A0A0H4PGK9</accession>
<gene>
    <name evidence="1" type="ORF">CA2015_3966</name>
</gene>
<evidence type="ECO:0000313" key="2">
    <source>
        <dbReference type="Proteomes" id="UP000036520"/>
    </source>
</evidence>
<keyword evidence="2" id="KW-1185">Reference proteome</keyword>
<dbReference type="EMBL" id="CP012040">
    <property type="protein sequence ID" value="AKP53329.1"/>
    <property type="molecule type" value="Genomic_DNA"/>
</dbReference>
<proteinExistence type="predicted"/>
<dbReference type="STRING" id="320787.CA2015_3966"/>
<dbReference type="Proteomes" id="UP000036520">
    <property type="component" value="Chromosome"/>
</dbReference>
<name>A0A0H4PGK9_9BACT</name>
<protein>
    <submittedName>
        <fullName evidence="1">Uncharacterized protein</fullName>
    </submittedName>
</protein>
<reference evidence="1 2" key="1">
    <citation type="submission" date="2015-07" db="EMBL/GenBank/DDBJ databases">
        <authorList>
            <person name="Kim K.M."/>
        </authorList>
    </citation>
    <scope>NUCLEOTIDE SEQUENCE [LARGE SCALE GENOMIC DNA]</scope>
    <source>
        <strain evidence="1 2">KCTC 12363</strain>
    </source>
</reference>
<dbReference type="OrthoDB" id="827620at2"/>
<dbReference type="RefSeq" id="WP_048643445.1">
    <property type="nucleotide sequence ID" value="NZ_CAXBGM010000195.1"/>
</dbReference>
<dbReference type="KEGG" id="camu:CA2015_3966"/>
<dbReference type="AlphaFoldDB" id="A0A0H4PGK9"/>
<organism evidence="1 2">
    <name type="scientific">Cyclobacterium amurskyense</name>
    <dbReference type="NCBI Taxonomy" id="320787"/>
    <lineage>
        <taxon>Bacteria</taxon>
        <taxon>Pseudomonadati</taxon>
        <taxon>Bacteroidota</taxon>
        <taxon>Cytophagia</taxon>
        <taxon>Cytophagales</taxon>
        <taxon>Cyclobacteriaceae</taxon>
        <taxon>Cyclobacterium</taxon>
    </lineage>
</organism>
<evidence type="ECO:0000313" key="1">
    <source>
        <dbReference type="EMBL" id="AKP53329.1"/>
    </source>
</evidence>
<sequence length="207" mass="24360">MQKWILVIVLTVLFASPFQLKAQYAKNDTTYSKFFIGSSFFVLGNLIPDDNSPDFAQLNLGYRLGPKDALSLELKTWKYAWSLGIPYGDSFEAPEEKFPGYIREFGFAFAYQHFWWKGLYTGLHVMNGWQTFKDDENKKIKNGFQIFNTYRVGYHFRLFNDKFFIEPSIAVTHRPYHTEMPESFKQLDDKWSKFLIGEPGLHFGYNF</sequence>